<feature type="transmembrane region" description="Helical" evidence="7">
    <location>
        <begin position="135"/>
        <end position="157"/>
    </location>
</feature>
<comment type="similarity">
    <text evidence="2">Belongs to the G-protein coupled receptor 2 family.</text>
</comment>
<dbReference type="CDD" id="cd15260">
    <property type="entry name" value="7tmB1_NPR_B4_insect-like"/>
    <property type="match status" value="1"/>
</dbReference>
<keyword evidence="4 7" id="KW-0812">Transmembrane</keyword>
<evidence type="ECO:0000256" key="2">
    <source>
        <dbReference type="ARBA" id="ARBA00005314"/>
    </source>
</evidence>
<sequence>METNYTSKMDLSNNTERPFPLGTEYKKYRNLIKECFMPDSGNHSRVLGANYTDFGIMCPKTFDGLSCWDPTPAGAMAFQNCPDFVIGFDSRRLSYKSCTENGTWATHPQGDTPWSNYTTCVNIEDLNFRSLVSNIYVTGYAISIITLLLSLSIFFYFRSLHCTRIKIHIHLFISFVINNILWIIWYRRVVEIVHVVQNNLVWCQMLHIVIHYFMVASYIWMFCEGLHLHLSLVIVFIRDDLALFWFKTIGWGLSLVIVVIYASVRYTTPGATERCWMDYSEIFWIISAPVLTSLVASTVFLINVIRVLLTNVRPTCNRSTTIAAKKATRATLILIPLFGLHYIMMPLRPASGTIGEKIYDVISAIVTSLQGCSLAILFCFTNHEVLMAIRNRYKRYRRGNEIIALTGVTVGDSLANTRENIL</sequence>
<evidence type="ECO:0000259" key="8">
    <source>
        <dbReference type="PROSITE" id="PS50227"/>
    </source>
</evidence>
<feature type="transmembrane region" description="Helical" evidence="7">
    <location>
        <begin position="169"/>
        <end position="187"/>
    </location>
</feature>
<evidence type="ECO:0000256" key="4">
    <source>
        <dbReference type="ARBA" id="ARBA00022692"/>
    </source>
</evidence>
<dbReference type="AlphaFoldDB" id="A0A921ZQ35"/>
<dbReference type="PANTHER" id="PTHR45620">
    <property type="entry name" value="PDF RECEPTOR-LIKE PROTEIN-RELATED"/>
    <property type="match status" value="1"/>
</dbReference>
<dbReference type="Pfam" id="PF00002">
    <property type="entry name" value="7tm_2"/>
    <property type="match status" value="1"/>
</dbReference>
<evidence type="ECO:0000313" key="11">
    <source>
        <dbReference type="Proteomes" id="UP000791440"/>
    </source>
</evidence>
<dbReference type="InterPro" id="IPR001879">
    <property type="entry name" value="GPCR_2_extracellular_dom"/>
</dbReference>
<feature type="domain" description="G-protein coupled receptors family 2 profile 1" evidence="8">
    <location>
        <begin position="34"/>
        <end position="124"/>
    </location>
</feature>
<evidence type="ECO:0000256" key="5">
    <source>
        <dbReference type="ARBA" id="ARBA00022989"/>
    </source>
</evidence>
<dbReference type="PROSITE" id="PS50227">
    <property type="entry name" value="G_PROTEIN_RECEP_F2_3"/>
    <property type="match status" value="1"/>
</dbReference>
<organism evidence="10 11">
    <name type="scientific">Manduca sexta</name>
    <name type="common">Tobacco hawkmoth</name>
    <name type="synonym">Tobacco hornworm</name>
    <dbReference type="NCBI Taxonomy" id="7130"/>
    <lineage>
        <taxon>Eukaryota</taxon>
        <taxon>Metazoa</taxon>
        <taxon>Ecdysozoa</taxon>
        <taxon>Arthropoda</taxon>
        <taxon>Hexapoda</taxon>
        <taxon>Insecta</taxon>
        <taxon>Pterygota</taxon>
        <taxon>Neoptera</taxon>
        <taxon>Endopterygota</taxon>
        <taxon>Lepidoptera</taxon>
        <taxon>Glossata</taxon>
        <taxon>Ditrysia</taxon>
        <taxon>Bombycoidea</taxon>
        <taxon>Sphingidae</taxon>
        <taxon>Sphinginae</taxon>
        <taxon>Sphingini</taxon>
        <taxon>Manduca</taxon>
    </lineage>
</organism>
<name>A0A921ZQ35_MANSE</name>
<dbReference type="Proteomes" id="UP000791440">
    <property type="component" value="Unassembled WGS sequence"/>
</dbReference>
<reference evidence="10" key="1">
    <citation type="journal article" date="2016" name="Insect Biochem. Mol. Biol.">
        <title>Multifaceted biological insights from a draft genome sequence of the tobacco hornworm moth, Manduca sexta.</title>
        <authorList>
            <person name="Kanost M.R."/>
            <person name="Arrese E.L."/>
            <person name="Cao X."/>
            <person name="Chen Y.R."/>
            <person name="Chellapilla S."/>
            <person name="Goldsmith M.R."/>
            <person name="Grosse-Wilde E."/>
            <person name="Heckel D.G."/>
            <person name="Herndon N."/>
            <person name="Jiang H."/>
            <person name="Papanicolaou A."/>
            <person name="Qu J."/>
            <person name="Soulages J.L."/>
            <person name="Vogel H."/>
            <person name="Walters J."/>
            <person name="Waterhouse R.M."/>
            <person name="Ahn S.J."/>
            <person name="Almeida F.C."/>
            <person name="An C."/>
            <person name="Aqrawi P."/>
            <person name="Bretschneider A."/>
            <person name="Bryant W.B."/>
            <person name="Bucks S."/>
            <person name="Chao H."/>
            <person name="Chevignon G."/>
            <person name="Christen J.M."/>
            <person name="Clarke D.F."/>
            <person name="Dittmer N.T."/>
            <person name="Ferguson L.C.F."/>
            <person name="Garavelou S."/>
            <person name="Gordon K.H.J."/>
            <person name="Gunaratna R.T."/>
            <person name="Han Y."/>
            <person name="Hauser F."/>
            <person name="He Y."/>
            <person name="Heidel-Fischer H."/>
            <person name="Hirsh A."/>
            <person name="Hu Y."/>
            <person name="Jiang H."/>
            <person name="Kalra D."/>
            <person name="Klinner C."/>
            <person name="Konig C."/>
            <person name="Kovar C."/>
            <person name="Kroll A.R."/>
            <person name="Kuwar S.S."/>
            <person name="Lee S.L."/>
            <person name="Lehman R."/>
            <person name="Li K."/>
            <person name="Li Z."/>
            <person name="Liang H."/>
            <person name="Lovelace S."/>
            <person name="Lu Z."/>
            <person name="Mansfield J.H."/>
            <person name="McCulloch K.J."/>
            <person name="Mathew T."/>
            <person name="Morton B."/>
            <person name="Muzny D.M."/>
            <person name="Neunemann D."/>
            <person name="Ongeri F."/>
            <person name="Pauchet Y."/>
            <person name="Pu L.L."/>
            <person name="Pyrousis I."/>
            <person name="Rao X.J."/>
            <person name="Redding A."/>
            <person name="Roesel C."/>
            <person name="Sanchez-Gracia A."/>
            <person name="Schaack S."/>
            <person name="Shukla A."/>
            <person name="Tetreau G."/>
            <person name="Wang Y."/>
            <person name="Xiong G.H."/>
            <person name="Traut W."/>
            <person name="Walsh T.K."/>
            <person name="Worley K.C."/>
            <person name="Wu D."/>
            <person name="Wu W."/>
            <person name="Wu Y.Q."/>
            <person name="Zhang X."/>
            <person name="Zou Z."/>
            <person name="Zucker H."/>
            <person name="Briscoe A.D."/>
            <person name="Burmester T."/>
            <person name="Clem R.J."/>
            <person name="Feyereisen R."/>
            <person name="Grimmelikhuijzen C.J.P."/>
            <person name="Hamodrakas S.J."/>
            <person name="Hansson B.S."/>
            <person name="Huguet E."/>
            <person name="Jermiin L.S."/>
            <person name="Lan Q."/>
            <person name="Lehman H.K."/>
            <person name="Lorenzen M."/>
            <person name="Merzendorfer H."/>
            <person name="Michalopoulos I."/>
            <person name="Morton D.B."/>
            <person name="Muthukrishnan S."/>
            <person name="Oakeshott J.G."/>
            <person name="Palmer W."/>
            <person name="Park Y."/>
            <person name="Passarelli A.L."/>
            <person name="Rozas J."/>
            <person name="Schwartz L.M."/>
            <person name="Smith W."/>
            <person name="Southgate A."/>
            <person name="Vilcinskas A."/>
            <person name="Vogt R."/>
            <person name="Wang P."/>
            <person name="Werren J."/>
            <person name="Yu X.Q."/>
            <person name="Zhou J.J."/>
            <person name="Brown S.J."/>
            <person name="Scherer S.E."/>
            <person name="Richards S."/>
            <person name="Blissard G.W."/>
        </authorList>
    </citation>
    <scope>NUCLEOTIDE SEQUENCE</scope>
</reference>
<evidence type="ECO:0000313" key="10">
    <source>
        <dbReference type="EMBL" id="KAG6461319.1"/>
    </source>
</evidence>
<evidence type="ECO:0000256" key="3">
    <source>
        <dbReference type="ARBA" id="ARBA00022475"/>
    </source>
</evidence>
<evidence type="ECO:0000259" key="9">
    <source>
        <dbReference type="PROSITE" id="PS50261"/>
    </source>
</evidence>
<keyword evidence="6 7" id="KW-0472">Membrane</keyword>
<reference evidence="10" key="2">
    <citation type="submission" date="2020-12" db="EMBL/GenBank/DDBJ databases">
        <authorList>
            <person name="Kanost M."/>
        </authorList>
    </citation>
    <scope>NUCLEOTIDE SEQUENCE</scope>
</reference>
<dbReference type="GO" id="GO:0007188">
    <property type="term" value="P:adenylate cyclase-modulating G protein-coupled receptor signaling pathway"/>
    <property type="evidence" value="ECO:0007669"/>
    <property type="project" value="TreeGrafter"/>
</dbReference>
<gene>
    <name evidence="10" type="ORF">O3G_MSEX012555</name>
</gene>
<dbReference type="InterPro" id="IPR050332">
    <property type="entry name" value="GPCR_2"/>
</dbReference>
<accession>A0A921ZQ35</accession>
<dbReference type="PANTHER" id="PTHR45620:SF43">
    <property type="entry name" value="HECTOR, ISOFORM A"/>
    <property type="match status" value="1"/>
</dbReference>
<dbReference type="Pfam" id="PF02793">
    <property type="entry name" value="HRM"/>
    <property type="match status" value="1"/>
</dbReference>
<feature type="transmembrane region" description="Helical" evidence="7">
    <location>
        <begin position="361"/>
        <end position="389"/>
    </location>
</feature>
<dbReference type="GO" id="GO:0007166">
    <property type="term" value="P:cell surface receptor signaling pathway"/>
    <property type="evidence" value="ECO:0007669"/>
    <property type="project" value="InterPro"/>
</dbReference>
<evidence type="ECO:0000256" key="6">
    <source>
        <dbReference type="ARBA" id="ARBA00023136"/>
    </source>
</evidence>
<feature type="transmembrane region" description="Helical" evidence="7">
    <location>
        <begin position="199"/>
        <end position="220"/>
    </location>
</feature>
<dbReference type="InterPro" id="IPR017981">
    <property type="entry name" value="GPCR_2-like_7TM"/>
</dbReference>
<dbReference type="EMBL" id="JH668736">
    <property type="protein sequence ID" value="KAG6461319.1"/>
    <property type="molecule type" value="Genomic_DNA"/>
</dbReference>
<evidence type="ECO:0000256" key="7">
    <source>
        <dbReference type="SAM" id="Phobius"/>
    </source>
</evidence>
<dbReference type="GO" id="GO:0005886">
    <property type="term" value="C:plasma membrane"/>
    <property type="evidence" value="ECO:0007669"/>
    <property type="project" value="UniProtKB-SubCell"/>
</dbReference>
<protein>
    <submittedName>
        <fullName evidence="10">Uncharacterized protein</fullName>
    </submittedName>
</protein>
<keyword evidence="3" id="KW-1003">Cell membrane</keyword>
<feature type="transmembrane region" description="Helical" evidence="7">
    <location>
        <begin position="241"/>
        <end position="262"/>
    </location>
</feature>
<feature type="domain" description="G-protein coupled receptors family 2 profile 2" evidence="9">
    <location>
        <begin position="132"/>
        <end position="382"/>
    </location>
</feature>
<dbReference type="InterPro" id="IPR017983">
    <property type="entry name" value="GPCR_2_secretin-like_CS"/>
</dbReference>
<comment type="subcellular location">
    <subcellularLocation>
        <location evidence="1">Cell membrane</location>
        <topology evidence="1">Multi-pass membrane protein</topology>
    </subcellularLocation>
</comment>
<comment type="caution">
    <text evidence="10">The sequence shown here is derived from an EMBL/GenBank/DDBJ whole genome shotgun (WGS) entry which is preliminary data.</text>
</comment>
<dbReference type="SMART" id="SM00008">
    <property type="entry name" value="HormR"/>
    <property type="match status" value="1"/>
</dbReference>
<keyword evidence="5 7" id="KW-1133">Transmembrane helix</keyword>
<dbReference type="PROSITE" id="PS00649">
    <property type="entry name" value="G_PROTEIN_RECEP_F2_1"/>
    <property type="match status" value="1"/>
</dbReference>
<dbReference type="GO" id="GO:0008528">
    <property type="term" value="F:G protein-coupled peptide receptor activity"/>
    <property type="evidence" value="ECO:0007669"/>
    <property type="project" value="TreeGrafter"/>
</dbReference>
<dbReference type="InterPro" id="IPR000832">
    <property type="entry name" value="GPCR_2_secretin-like"/>
</dbReference>
<feature type="transmembrane region" description="Helical" evidence="7">
    <location>
        <begin position="330"/>
        <end position="349"/>
    </location>
</feature>
<evidence type="ECO:0000256" key="1">
    <source>
        <dbReference type="ARBA" id="ARBA00004651"/>
    </source>
</evidence>
<feature type="transmembrane region" description="Helical" evidence="7">
    <location>
        <begin position="282"/>
        <end position="309"/>
    </location>
</feature>
<dbReference type="PROSITE" id="PS50261">
    <property type="entry name" value="G_PROTEIN_RECEP_F2_4"/>
    <property type="match status" value="1"/>
</dbReference>
<keyword evidence="11" id="KW-1185">Reference proteome</keyword>
<proteinExistence type="inferred from homology"/>